<keyword evidence="1" id="KW-0732">Signal</keyword>
<reference evidence="2" key="2">
    <citation type="submission" date="2023-01" db="EMBL/GenBank/DDBJ databases">
        <title>Gilvimarinus xylanilyticus HB14 isolated from Caulerpa lentillifera aquaculture base in Hainan, China.</title>
        <authorList>
            <person name="Zhang Y.-J."/>
        </authorList>
    </citation>
    <scope>NUCLEOTIDE SEQUENCE</scope>
    <source>
        <strain evidence="2">HB14</strain>
    </source>
</reference>
<feature type="signal peptide" evidence="1">
    <location>
        <begin position="1"/>
        <end position="21"/>
    </location>
</feature>
<feature type="chain" id="PRO_5040864041" description="Surface antigen domain-containing protein" evidence="1">
    <location>
        <begin position="22"/>
        <end position="207"/>
    </location>
</feature>
<dbReference type="EMBL" id="JAMFTH010000008">
    <property type="protein sequence ID" value="MCP8900922.1"/>
    <property type="molecule type" value="Genomic_DNA"/>
</dbReference>
<sequence>MRYPAYALLTAALLASGPSHSANLQFMGRSVASEMSAEEVADFKTSIAEALNEAPDLRTIAWQSDNSSRRGRVKIKYSYENNGRECRKAILDLRNDQNRRDFFHFDACRTSEGRWQVSETAAADFTPQEWNMLKSVFVDAIENNQDGEPAQWQRQEHSATLTPLSTSQSETKTCRLMKIELASGPESKAEGVYNFCKEDYTWQRQAP</sequence>
<proteinExistence type="predicted"/>
<dbReference type="RefSeq" id="WP_253969208.1">
    <property type="nucleotide sequence ID" value="NZ_JAMFTH010000008.1"/>
</dbReference>
<evidence type="ECO:0000313" key="3">
    <source>
        <dbReference type="Proteomes" id="UP001139319"/>
    </source>
</evidence>
<evidence type="ECO:0000313" key="2">
    <source>
        <dbReference type="EMBL" id="MCP8900922.1"/>
    </source>
</evidence>
<gene>
    <name evidence="2" type="ORF">M6D89_16575</name>
</gene>
<reference evidence="2" key="1">
    <citation type="submission" date="2022-05" db="EMBL/GenBank/DDBJ databases">
        <authorList>
            <person name="Sun H.-N."/>
        </authorList>
    </citation>
    <scope>NUCLEOTIDE SEQUENCE</scope>
    <source>
        <strain evidence="2">HB14</strain>
    </source>
</reference>
<name>A0A9X2I7L6_9GAMM</name>
<protein>
    <recommendedName>
        <fullName evidence="4">Surface antigen domain-containing protein</fullName>
    </recommendedName>
</protein>
<comment type="caution">
    <text evidence="2">The sequence shown here is derived from an EMBL/GenBank/DDBJ whole genome shotgun (WGS) entry which is preliminary data.</text>
</comment>
<dbReference type="AlphaFoldDB" id="A0A9X2I7L6"/>
<evidence type="ECO:0008006" key="4">
    <source>
        <dbReference type="Google" id="ProtNLM"/>
    </source>
</evidence>
<keyword evidence="3" id="KW-1185">Reference proteome</keyword>
<accession>A0A9X2I7L6</accession>
<dbReference type="Proteomes" id="UP001139319">
    <property type="component" value="Unassembled WGS sequence"/>
</dbReference>
<evidence type="ECO:0000256" key="1">
    <source>
        <dbReference type="SAM" id="SignalP"/>
    </source>
</evidence>
<organism evidence="2 3">
    <name type="scientific">Gilvimarinus xylanilyticus</name>
    <dbReference type="NCBI Taxonomy" id="2944139"/>
    <lineage>
        <taxon>Bacteria</taxon>
        <taxon>Pseudomonadati</taxon>
        <taxon>Pseudomonadota</taxon>
        <taxon>Gammaproteobacteria</taxon>
        <taxon>Cellvibrionales</taxon>
        <taxon>Cellvibrionaceae</taxon>
        <taxon>Gilvimarinus</taxon>
    </lineage>
</organism>